<dbReference type="GO" id="GO:0006355">
    <property type="term" value="P:regulation of DNA-templated transcription"/>
    <property type="evidence" value="ECO:0007669"/>
    <property type="project" value="InterPro"/>
</dbReference>
<feature type="domain" description="GATA-type" evidence="5">
    <location>
        <begin position="19"/>
        <end position="57"/>
    </location>
</feature>
<dbReference type="Pfam" id="PF00320">
    <property type="entry name" value="GATA"/>
    <property type="match status" value="1"/>
</dbReference>
<proteinExistence type="predicted"/>
<dbReference type="PANTHER" id="PTHR34451:SF7">
    <property type="entry name" value="PHD FINGER FAMILY PROTEIN"/>
    <property type="match status" value="1"/>
</dbReference>
<gene>
    <name evidence="6" type="ORF">PCOL08062_LOCUS6396</name>
</gene>
<accession>A0A7R9TN68</accession>
<dbReference type="InterPro" id="IPR013083">
    <property type="entry name" value="Znf_RING/FYVE/PHD"/>
</dbReference>
<evidence type="ECO:0000256" key="3">
    <source>
        <dbReference type="PROSITE-ProRule" id="PRU00094"/>
    </source>
</evidence>
<evidence type="ECO:0000313" key="6">
    <source>
        <dbReference type="EMBL" id="CAD8239984.1"/>
    </source>
</evidence>
<dbReference type="Gene3D" id="3.30.40.10">
    <property type="entry name" value="Zinc/RING finger domain, C3HC4 (zinc finger)"/>
    <property type="match status" value="1"/>
</dbReference>
<dbReference type="PANTHER" id="PTHR34451">
    <property type="entry name" value="PHD FINGER FAMILY PROTEIN"/>
    <property type="match status" value="1"/>
</dbReference>
<sequence length="263" mass="26877">MGKGQGVPMALGGGGAPRRHGGKMCASCGTTSTPMWRKGMQRGELVALCNACGIRVKRGKCCPYCQVTYDGEAPADDHDDPWSQCTGCARWLHAACYQHAKPAGAPAGAARCADCLRGGAAPAPPAKKARRSSQATPAAASGASSLPHVPKGARSSSGTTKRRRSSAALPREDGAARRGCGALSAAALRAGSRGTEHNVLAPSTPQPLRPTASWEDLLPVDRARLLMRAVNQPRPSVVKQPAAADCAATGGPAQQLCGVQVAA</sequence>
<protein>
    <recommendedName>
        <fullName evidence="5">GATA-type domain-containing protein</fullName>
    </recommendedName>
</protein>
<keyword evidence="2" id="KW-0862">Zinc</keyword>
<keyword evidence="1 3" id="KW-0479">Metal-binding</keyword>
<dbReference type="EMBL" id="HBDZ01008375">
    <property type="protein sequence ID" value="CAD8239984.1"/>
    <property type="molecule type" value="Transcribed_RNA"/>
</dbReference>
<evidence type="ECO:0000256" key="2">
    <source>
        <dbReference type="ARBA" id="ARBA00022833"/>
    </source>
</evidence>
<dbReference type="SUPFAM" id="SSF57716">
    <property type="entry name" value="Glucocorticoid receptor-like (DNA-binding domain)"/>
    <property type="match status" value="1"/>
</dbReference>
<dbReference type="CDD" id="cd00202">
    <property type="entry name" value="ZnF_GATA"/>
    <property type="match status" value="1"/>
</dbReference>
<dbReference type="InterPro" id="IPR011011">
    <property type="entry name" value="Znf_FYVE_PHD"/>
</dbReference>
<dbReference type="SUPFAM" id="SSF57903">
    <property type="entry name" value="FYVE/PHD zinc finger"/>
    <property type="match status" value="1"/>
</dbReference>
<dbReference type="PROSITE" id="PS00344">
    <property type="entry name" value="GATA_ZN_FINGER_1"/>
    <property type="match status" value="1"/>
</dbReference>
<name>A0A7R9TN68_9VIRI</name>
<dbReference type="SMART" id="SM00401">
    <property type="entry name" value="ZnF_GATA"/>
    <property type="match status" value="1"/>
</dbReference>
<reference evidence="6" key="1">
    <citation type="submission" date="2021-01" db="EMBL/GenBank/DDBJ databases">
        <authorList>
            <person name="Corre E."/>
            <person name="Pelletier E."/>
            <person name="Niang G."/>
            <person name="Scheremetjew M."/>
            <person name="Finn R."/>
            <person name="Kale V."/>
            <person name="Holt S."/>
            <person name="Cochrane G."/>
            <person name="Meng A."/>
            <person name="Brown T."/>
            <person name="Cohen L."/>
        </authorList>
    </citation>
    <scope>NUCLEOTIDE SEQUENCE</scope>
    <source>
        <strain evidence="6">CCMP1413</strain>
    </source>
</reference>
<dbReference type="GO" id="GO:0008270">
    <property type="term" value="F:zinc ion binding"/>
    <property type="evidence" value="ECO:0007669"/>
    <property type="project" value="UniProtKB-KW"/>
</dbReference>
<dbReference type="GO" id="GO:0043565">
    <property type="term" value="F:sequence-specific DNA binding"/>
    <property type="evidence" value="ECO:0007669"/>
    <property type="project" value="InterPro"/>
</dbReference>
<feature type="region of interest" description="Disordered" evidence="4">
    <location>
        <begin position="191"/>
        <end position="212"/>
    </location>
</feature>
<evidence type="ECO:0000256" key="4">
    <source>
        <dbReference type="SAM" id="MobiDB-lite"/>
    </source>
</evidence>
<evidence type="ECO:0000259" key="5">
    <source>
        <dbReference type="PROSITE" id="PS50114"/>
    </source>
</evidence>
<feature type="region of interest" description="Disordered" evidence="4">
    <location>
        <begin position="123"/>
        <end position="176"/>
    </location>
</feature>
<organism evidence="6">
    <name type="scientific">Prasinoderma coloniale</name>
    <dbReference type="NCBI Taxonomy" id="156133"/>
    <lineage>
        <taxon>Eukaryota</taxon>
        <taxon>Viridiplantae</taxon>
        <taxon>Prasinodermophyta</taxon>
        <taxon>Prasinodermophyceae</taxon>
        <taxon>Prasinodermales</taxon>
        <taxon>Prasinodermaceae</taxon>
        <taxon>Prasinoderma</taxon>
    </lineage>
</organism>
<dbReference type="PROSITE" id="PS50114">
    <property type="entry name" value="GATA_ZN_FINGER_2"/>
    <property type="match status" value="1"/>
</dbReference>
<dbReference type="InterPro" id="IPR000679">
    <property type="entry name" value="Znf_GATA"/>
</dbReference>
<evidence type="ECO:0000256" key="1">
    <source>
        <dbReference type="ARBA" id="ARBA00022771"/>
    </source>
</evidence>
<dbReference type="Gene3D" id="3.30.50.10">
    <property type="entry name" value="Erythroid Transcription Factor GATA-1, subunit A"/>
    <property type="match status" value="1"/>
</dbReference>
<dbReference type="InterPro" id="IPR013088">
    <property type="entry name" value="Znf_NHR/GATA"/>
</dbReference>
<dbReference type="AlphaFoldDB" id="A0A7R9TN68"/>
<keyword evidence="1 3" id="KW-0863">Zinc-finger</keyword>